<dbReference type="KEGG" id="sphu:SPPYR_2099"/>
<name>A0A1Y5PT99_9SPHN</name>
<protein>
    <submittedName>
        <fullName evidence="1">Uncharacterized protein</fullName>
    </submittedName>
</protein>
<accession>A0A1Y5PT99</accession>
<dbReference type="EMBL" id="LT598653">
    <property type="protein sequence ID" value="SBV33219.1"/>
    <property type="molecule type" value="Genomic_DNA"/>
</dbReference>
<sequence length="69" mass="7442">MPFSLTAVMPNWAVRRPPRGPFLFKFPSRLREGLGVGLRPTRLRLGSETLASKLASLAAPPASGRGVAR</sequence>
<gene>
    <name evidence="1" type="ORF">SPPYR_2099</name>
</gene>
<dbReference type="AlphaFoldDB" id="A0A1Y5PT99"/>
<evidence type="ECO:0000313" key="1">
    <source>
        <dbReference type="EMBL" id="SBV33219.1"/>
    </source>
</evidence>
<reference evidence="1" key="1">
    <citation type="submission" date="2016-03" db="EMBL/GenBank/DDBJ databases">
        <authorList>
            <person name="Ploux O."/>
        </authorList>
    </citation>
    <scope>NUCLEOTIDE SEQUENCE</scope>
    <source>
        <strain evidence="1">UC10</strain>
    </source>
</reference>
<organism evidence="1">
    <name type="scientific">uncultured Sphingopyxis sp</name>
    <dbReference type="NCBI Taxonomy" id="310581"/>
    <lineage>
        <taxon>Bacteria</taxon>
        <taxon>Pseudomonadati</taxon>
        <taxon>Pseudomonadota</taxon>
        <taxon>Alphaproteobacteria</taxon>
        <taxon>Sphingomonadales</taxon>
        <taxon>Sphingomonadaceae</taxon>
        <taxon>Sphingopyxis</taxon>
        <taxon>environmental samples</taxon>
    </lineage>
</organism>
<proteinExistence type="predicted"/>